<feature type="compositionally biased region" description="Acidic residues" evidence="1">
    <location>
        <begin position="76"/>
        <end position="87"/>
    </location>
</feature>
<dbReference type="SMART" id="SM01252">
    <property type="entry name" value="KilA-N"/>
    <property type="match status" value="1"/>
</dbReference>
<dbReference type="KEGG" id="vg:80513332"/>
<feature type="compositionally biased region" description="Basic residues" evidence="1">
    <location>
        <begin position="22"/>
        <end position="40"/>
    </location>
</feature>
<dbReference type="GeneID" id="80513332"/>
<evidence type="ECO:0000313" key="3">
    <source>
        <dbReference type="EMBL" id="ANB50970.1"/>
    </source>
</evidence>
<accession>A0A161HUZ1</accession>
<dbReference type="GO" id="GO:0003677">
    <property type="term" value="F:DNA binding"/>
    <property type="evidence" value="ECO:0007669"/>
    <property type="project" value="InterPro"/>
</dbReference>
<dbReference type="InterPro" id="IPR036887">
    <property type="entry name" value="HTH_APSES_sf"/>
</dbReference>
<feature type="region of interest" description="Disordered" evidence="1">
    <location>
        <begin position="1"/>
        <end position="91"/>
    </location>
</feature>
<dbReference type="Proteomes" id="UP000241365">
    <property type="component" value="Segment"/>
</dbReference>
<feature type="compositionally biased region" description="Basic and acidic residues" evidence="1">
    <location>
        <begin position="66"/>
        <end position="75"/>
    </location>
</feature>
<proteinExistence type="predicted"/>
<name>A0A161HUZ1_9VIRU</name>
<evidence type="ECO:0000259" key="2">
    <source>
        <dbReference type="PROSITE" id="PS51301"/>
    </source>
</evidence>
<organism evidence="3 4">
    <name type="scientific">Powai lake megavirus</name>
    <dbReference type="NCBI Taxonomy" id="1842663"/>
    <lineage>
        <taxon>Viruses</taxon>
        <taxon>Varidnaviria</taxon>
        <taxon>Bamfordvirae</taxon>
        <taxon>Nucleocytoviricota</taxon>
        <taxon>Megaviricetes</taxon>
        <taxon>Imitervirales</taxon>
        <taxon>Mimiviridae</taxon>
        <taxon>Megamimivirinae</taxon>
        <taxon>Megavirus</taxon>
        <taxon>Megavirus powaiense</taxon>
    </lineage>
</organism>
<sequence>MGEKKYKQVKKSSGSKTSKPVRTSKKVKNRKLSQKYSKKSLKTDSDNSDSEPEIVSYKRTNKKKSQKYESDKSESESEIESEIESGSELDKYDNDNDFRNVIFENINDEYALGKFGDLEVVMMRENGYVNATNLCKKCGKDYKNWKRNDNSKELVGMLIKDINLPKHKLIISIKGGFNTKIRGTYVHPIILTNIATWISPSFSIKISIWIEEWKNFCRNNERKYYYLNMKPYSNNNKEKIIQLEIQKKLGGDIEVPTKYGYIDLVTNDKIIEIKTYDNWKYALGQILSYGDLYEDKKKYIYLFDIPLNTNTGDIKTLFKKYNVSLVSYSFKK</sequence>
<evidence type="ECO:0000256" key="1">
    <source>
        <dbReference type="SAM" id="MobiDB-lite"/>
    </source>
</evidence>
<dbReference type="PROSITE" id="PS51301">
    <property type="entry name" value="KILA_N"/>
    <property type="match status" value="1"/>
</dbReference>
<feature type="compositionally biased region" description="Polar residues" evidence="1">
    <location>
        <begin position="11"/>
        <end position="21"/>
    </location>
</feature>
<reference evidence="3 4" key="1">
    <citation type="journal article" date="2016" name="Genome Announc.">
        <title>Complete Genome Sequence of a New Megavirus Family Member Isolated from an Inland Water Lake for the First Time in India.</title>
        <authorList>
            <person name="Chatterjee A."/>
            <person name="Ali F."/>
            <person name="Bange D."/>
            <person name="Kondabagil K."/>
        </authorList>
    </citation>
    <scope>NUCLEOTIDE SEQUENCE [LARGE SCALE GENOMIC DNA]</scope>
    <source>
        <strain evidence="3">1</strain>
    </source>
</reference>
<dbReference type="InterPro" id="IPR018004">
    <property type="entry name" value="KilA/APSES_HTH"/>
</dbReference>
<protein>
    <submittedName>
        <fullName evidence="3">Putative KilA-N domain-containing protein</fullName>
    </submittedName>
</protein>
<dbReference type="InterPro" id="IPR017880">
    <property type="entry name" value="KilA_N"/>
</dbReference>
<evidence type="ECO:0000313" key="4">
    <source>
        <dbReference type="Proteomes" id="UP000241365"/>
    </source>
</evidence>
<feature type="domain" description="KilA-N" evidence="2">
    <location>
        <begin position="109"/>
        <end position="213"/>
    </location>
</feature>
<dbReference type="RefSeq" id="YP_010776721.1">
    <property type="nucleotide sequence ID" value="NC_075034.1"/>
</dbReference>
<keyword evidence="4" id="KW-1185">Reference proteome</keyword>
<dbReference type="EMBL" id="KU877344">
    <property type="protein sequence ID" value="ANB50970.1"/>
    <property type="molecule type" value="Genomic_DNA"/>
</dbReference>
<dbReference type="SUPFAM" id="SSF54616">
    <property type="entry name" value="DNA-binding domain of Mlu1-box binding protein MBP1"/>
    <property type="match status" value="1"/>
</dbReference>
<dbReference type="Pfam" id="PF04383">
    <property type="entry name" value="KilA-N"/>
    <property type="match status" value="1"/>
</dbReference>